<evidence type="ECO:0000313" key="4">
    <source>
        <dbReference type="Proteomes" id="UP001234343"/>
    </source>
</evidence>
<dbReference type="InterPro" id="IPR007730">
    <property type="entry name" value="SPOR-like_dom"/>
</dbReference>
<dbReference type="PROSITE" id="PS51724">
    <property type="entry name" value="SPOR"/>
    <property type="match status" value="1"/>
</dbReference>
<dbReference type="Pfam" id="PF05036">
    <property type="entry name" value="SPOR"/>
    <property type="match status" value="1"/>
</dbReference>
<feature type="region of interest" description="Disordered" evidence="1">
    <location>
        <begin position="79"/>
        <end position="114"/>
    </location>
</feature>
<dbReference type="SUPFAM" id="SSF110997">
    <property type="entry name" value="Sporulation related repeat"/>
    <property type="match status" value="1"/>
</dbReference>
<sequence>MSSALKNRLVGTIIVVALAVIFLPDLLDGQKADQQVALVSVPEAPVRKPLVQPPTFPTEEVAAAASRPIEIVEEQPVDEVFEEQSDESEQQDTTTPDPADVTSEEADQASLAEQTVIDRPIEDDLQNSGWVIQLGSFRHQKNVRELLDKLENAGYRAFSRPVQTSAGQLTKVFVGPDLERGNLENSLAHLRELTGLSGKITQFKV</sequence>
<evidence type="ECO:0000313" key="3">
    <source>
        <dbReference type="EMBL" id="MDM7860333.1"/>
    </source>
</evidence>
<feature type="compositionally biased region" description="Acidic residues" evidence="1">
    <location>
        <begin position="79"/>
        <end position="90"/>
    </location>
</feature>
<dbReference type="PANTHER" id="PTHR38687">
    <property type="entry name" value="CELL DIVISION PROTEIN DEDD-RELATED"/>
    <property type="match status" value="1"/>
</dbReference>
<dbReference type="Gene3D" id="3.30.70.1070">
    <property type="entry name" value="Sporulation related repeat"/>
    <property type="match status" value="1"/>
</dbReference>
<comment type="caution">
    <text evidence="3">The sequence shown here is derived from an EMBL/GenBank/DDBJ whole genome shotgun (WGS) entry which is preliminary data.</text>
</comment>
<feature type="domain" description="SPOR" evidence="2">
    <location>
        <begin position="124"/>
        <end position="203"/>
    </location>
</feature>
<evidence type="ECO:0000259" key="2">
    <source>
        <dbReference type="PROSITE" id="PS51724"/>
    </source>
</evidence>
<accession>A0ABT7SVW8</accession>
<dbReference type="RefSeq" id="WP_289364637.1">
    <property type="nucleotide sequence ID" value="NZ_JAUCBP010000007.1"/>
</dbReference>
<organism evidence="3 4">
    <name type="scientific">Alteromonas arenosi</name>
    <dbReference type="NCBI Taxonomy" id="3055817"/>
    <lineage>
        <taxon>Bacteria</taxon>
        <taxon>Pseudomonadati</taxon>
        <taxon>Pseudomonadota</taxon>
        <taxon>Gammaproteobacteria</taxon>
        <taxon>Alteromonadales</taxon>
        <taxon>Alteromonadaceae</taxon>
        <taxon>Alteromonas/Salinimonas group</taxon>
        <taxon>Alteromonas</taxon>
    </lineage>
</organism>
<dbReference type="PANTHER" id="PTHR38687:SF1">
    <property type="entry name" value="CELL DIVISION PROTEIN DEDD"/>
    <property type="match status" value="1"/>
</dbReference>
<dbReference type="Proteomes" id="UP001234343">
    <property type="component" value="Unassembled WGS sequence"/>
</dbReference>
<evidence type="ECO:0000256" key="1">
    <source>
        <dbReference type="SAM" id="MobiDB-lite"/>
    </source>
</evidence>
<protein>
    <submittedName>
        <fullName evidence="3">SPOR domain-containing protein</fullName>
    </submittedName>
</protein>
<name>A0ABT7SVW8_9ALTE</name>
<dbReference type="EMBL" id="JAUCBP010000007">
    <property type="protein sequence ID" value="MDM7860333.1"/>
    <property type="molecule type" value="Genomic_DNA"/>
</dbReference>
<keyword evidence="4" id="KW-1185">Reference proteome</keyword>
<reference evidence="3 4" key="1">
    <citation type="submission" date="2023-06" db="EMBL/GenBank/DDBJ databases">
        <title>Alteromonas sp. ASW11-36 isolated from intertidal sand.</title>
        <authorList>
            <person name="Li Y."/>
        </authorList>
    </citation>
    <scope>NUCLEOTIDE SEQUENCE [LARGE SCALE GENOMIC DNA]</scope>
    <source>
        <strain evidence="3 4">ASW11-36</strain>
    </source>
</reference>
<gene>
    <name evidence="3" type="ORF">QTP81_06970</name>
</gene>
<dbReference type="InterPro" id="IPR052521">
    <property type="entry name" value="Cell_div_SPOR-domain"/>
</dbReference>
<proteinExistence type="predicted"/>
<dbReference type="InterPro" id="IPR036680">
    <property type="entry name" value="SPOR-like_sf"/>
</dbReference>